<protein>
    <submittedName>
        <fullName evidence="1">Uncharacterized protein</fullName>
    </submittedName>
</protein>
<evidence type="ECO:0000313" key="1">
    <source>
        <dbReference type="EMBL" id="KAK4035602.1"/>
    </source>
</evidence>
<comment type="caution">
    <text evidence="1">The sequence shown here is derived from an EMBL/GenBank/DDBJ whole genome shotgun (WGS) entry which is preliminary data.</text>
</comment>
<dbReference type="Proteomes" id="UP001234178">
    <property type="component" value="Unassembled WGS sequence"/>
</dbReference>
<reference evidence="1 2" key="1">
    <citation type="journal article" date="2023" name="Nucleic Acids Res.">
        <title>The hologenome of Daphnia magna reveals possible DNA methylation and microbiome-mediated evolution of the host genome.</title>
        <authorList>
            <person name="Chaturvedi A."/>
            <person name="Li X."/>
            <person name="Dhandapani V."/>
            <person name="Marshall H."/>
            <person name="Kissane S."/>
            <person name="Cuenca-Cambronero M."/>
            <person name="Asole G."/>
            <person name="Calvet F."/>
            <person name="Ruiz-Romero M."/>
            <person name="Marangio P."/>
            <person name="Guigo R."/>
            <person name="Rago D."/>
            <person name="Mirbahai L."/>
            <person name="Eastwood N."/>
            <person name="Colbourne J.K."/>
            <person name="Zhou J."/>
            <person name="Mallon E."/>
            <person name="Orsini L."/>
        </authorList>
    </citation>
    <scope>NUCLEOTIDE SEQUENCE [LARGE SCALE GENOMIC DNA]</scope>
    <source>
        <strain evidence="1">LRV0_1</strain>
    </source>
</reference>
<sequence length="68" mass="8136">MTSLARREKTLKTNSKKNNLNLHSIRRYSLKLSPIDFEMMERWGRELKMALYIRRQSGEWGELGDHVD</sequence>
<evidence type="ECO:0000313" key="2">
    <source>
        <dbReference type="Proteomes" id="UP001234178"/>
    </source>
</evidence>
<keyword evidence="2" id="KW-1185">Reference proteome</keyword>
<proteinExistence type="predicted"/>
<accession>A0ABR0B1M3</accession>
<organism evidence="1 2">
    <name type="scientific">Daphnia magna</name>
    <dbReference type="NCBI Taxonomy" id="35525"/>
    <lineage>
        <taxon>Eukaryota</taxon>
        <taxon>Metazoa</taxon>
        <taxon>Ecdysozoa</taxon>
        <taxon>Arthropoda</taxon>
        <taxon>Crustacea</taxon>
        <taxon>Branchiopoda</taxon>
        <taxon>Diplostraca</taxon>
        <taxon>Cladocera</taxon>
        <taxon>Anomopoda</taxon>
        <taxon>Daphniidae</taxon>
        <taxon>Daphnia</taxon>
    </lineage>
</organism>
<gene>
    <name evidence="1" type="ORF">OUZ56_027690</name>
</gene>
<dbReference type="EMBL" id="JAOYFB010000040">
    <property type="protein sequence ID" value="KAK4035602.1"/>
    <property type="molecule type" value="Genomic_DNA"/>
</dbReference>
<name>A0ABR0B1M3_9CRUS</name>